<organism evidence="1">
    <name type="scientific">marine sediment metagenome</name>
    <dbReference type="NCBI Taxonomy" id="412755"/>
    <lineage>
        <taxon>unclassified sequences</taxon>
        <taxon>metagenomes</taxon>
        <taxon>ecological metagenomes</taxon>
    </lineage>
</organism>
<comment type="caution">
    <text evidence="1">The sequence shown here is derived from an EMBL/GenBank/DDBJ whole genome shotgun (WGS) entry which is preliminary data.</text>
</comment>
<gene>
    <name evidence="1" type="ORF">LCGC14_3022410</name>
</gene>
<reference evidence="1" key="1">
    <citation type="journal article" date="2015" name="Nature">
        <title>Complex archaea that bridge the gap between prokaryotes and eukaryotes.</title>
        <authorList>
            <person name="Spang A."/>
            <person name="Saw J.H."/>
            <person name="Jorgensen S.L."/>
            <person name="Zaremba-Niedzwiedzka K."/>
            <person name="Martijn J."/>
            <person name="Lind A.E."/>
            <person name="van Eijk R."/>
            <person name="Schleper C."/>
            <person name="Guy L."/>
            <person name="Ettema T.J."/>
        </authorList>
    </citation>
    <scope>NUCLEOTIDE SEQUENCE</scope>
</reference>
<evidence type="ECO:0000313" key="1">
    <source>
        <dbReference type="EMBL" id="KKK60633.1"/>
    </source>
</evidence>
<name>A0A0F8WVC4_9ZZZZ</name>
<dbReference type="Pfam" id="PF13289">
    <property type="entry name" value="SIR2_2"/>
    <property type="match status" value="1"/>
</dbReference>
<feature type="non-terminal residue" evidence="1">
    <location>
        <position position="258"/>
    </location>
</feature>
<protein>
    <submittedName>
        <fullName evidence="1">Uncharacterized protein</fullName>
    </submittedName>
</protein>
<accession>A0A0F8WVC4</accession>
<dbReference type="AlphaFoldDB" id="A0A0F8WVC4"/>
<proteinExistence type="predicted"/>
<dbReference type="EMBL" id="LAZR01062872">
    <property type="protein sequence ID" value="KKK60633.1"/>
    <property type="molecule type" value="Genomic_DNA"/>
</dbReference>
<sequence>MNKLDISIKDLIYNQKKLTFLVGAGSSVENPSCLAAGDKMKEAIIRFACEYASLKDILQLTNLRFEVLVEIFQNYFDEVLKIIDYYGNCDKPNLQHYFFAHMLKNGHYLMTTNFDCLIELALVNLGVPKEEIIPVITQEDYKQFSVPQQMYEKSQIPIYKLHGTPINIISKEITRNSLIATIKSLGENKRGISIFQIEPFKLEAFKNLLLNRTLVVIGYSGLDDFDIIPSIKDLLIYDKIIWIKHKTDDNGKESVYEI</sequence>
<dbReference type="InterPro" id="IPR029035">
    <property type="entry name" value="DHS-like_NAD/FAD-binding_dom"/>
</dbReference>
<dbReference type="SUPFAM" id="SSF52467">
    <property type="entry name" value="DHS-like NAD/FAD-binding domain"/>
    <property type="match status" value="1"/>
</dbReference>